<accession>A0A0E9QSP6</accession>
<proteinExistence type="predicted"/>
<evidence type="ECO:0000313" key="2">
    <source>
        <dbReference type="EMBL" id="JAH19844.1"/>
    </source>
</evidence>
<sequence>MRLLCWWLTAICPCLGTVEAQDRIPPKARQIFNFLCTLIC</sequence>
<feature type="signal peptide" evidence="1">
    <location>
        <begin position="1"/>
        <end position="20"/>
    </location>
</feature>
<organism evidence="2">
    <name type="scientific">Anguilla anguilla</name>
    <name type="common">European freshwater eel</name>
    <name type="synonym">Muraena anguilla</name>
    <dbReference type="NCBI Taxonomy" id="7936"/>
    <lineage>
        <taxon>Eukaryota</taxon>
        <taxon>Metazoa</taxon>
        <taxon>Chordata</taxon>
        <taxon>Craniata</taxon>
        <taxon>Vertebrata</taxon>
        <taxon>Euteleostomi</taxon>
        <taxon>Actinopterygii</taxon>
        <taxon>Neopterygii</taxon>
        <taxon>Teleostei</taxon>
        <taxon>Anguilliformes</taxon>
        <taxon>Anguillidae</taxon>
        <taxon>Anguilla</taxon>
    </lineage>
</organism>
<reference evidence="2" key="1">
    <citation type="submission" date="2014-11" db="EMBL/GenBank/DDBJ databases">
        <authorList>
            <person name="Amaro Gonzalez C."/>
        </authorList>
    </citation>
    <scope>NUCLEOTIDE SEQUENCE</scope>
</reference>
<protein>
    <submittedName>
        <fullName evidence="2">Uncharacterized protein</fullName>
    </submittedName>
</protein>
<keyword evidence="1" id="KW-0732">Signal</keyword>
<reference evidence="2" key="2">
    <citation type="journal article" date="2015" name="Fish Shellfish Immunol.">
        <title>Early steps in the European eel (Anguilla anguilla)-Vibrio vulnificus interaction in the gills: Role of the RtxA13 toxin.</title>
        <authorList>
            <person name="Callol A."/>
            <person name="Pajuelo D."/>
            <person name="Ebbesson L."/>
            <person name="Teles M."/>
            <person name="MacKenzie S."/>
            <person name="Amaro C."/>
        </authorList>
    </citation>
    <scope>NUCLEOTIDE SEQUENCE</scope>
</reference>
<feature type="chain" id="PRO_5002431564" evidence="1">
    <location>
        <begin position="21"/>
        <end position="40"/>
    </location>
</feature>
<dbReference type="EMBL" id="GBXM01088733">
    <property type="protein sequence ID" value="JAH19844.1"/>
    <property type="molecule type" value="Transcribed_RNA"/>
</dbReference>
<dbReference type="AlphaFoldDB" id="A0A0E9QSP6"/>
<name>A0A0E9QSP6_ANGAN</name>
<evidence type="ECO:0000256" key="1">
    <source>
        <dbReference type="SAM" id="SignalP"/>
    </source>
</evidence>